<dbReference type="Pfam" id="PF00374">
    <property type="entry name" value="NiFeSe_Hases"/>
    <property type="match status" value="2"/>
</dbReference>
<sequence length="436" mass="47761">MTHRLTDGGRVLRVGSLARVEGEGAMHISYRDGEVEDVQLRIYEPPRFYEAFLRGRSYTEPPDITARICGICPVAYQTSACWAVEQACGVTVSDEVREMRRLLYCGEWIESHALHVFLLHAPDFLGYDGAIEMAADHPDVVQRGLRLKKAGNELMTVVGGRSVHPVNVRVGGFYRWPDAARMRGLLPVLEGALADAVATVSLVAGFDVPDFEQPYEYLSLRAETGYPIEAGTVVTSLGNDFAVEEFPERIVEHHVAHSNALHATVSWDDAPYVVGPLARYALNSDRLSPTAKEAAAAAGLGDECRNPFRSIVVRAVELVEALSESIRIIEGWRGDAPSYVEVPPRAGVGCGASEAPRGVLFHRYALDRSGLITDARIVPPTSQNQAAVEADLRTMAADWADLDDHALQHVCEQAIRNYDPCISCATHFLDLTVDRA</sequence>
<dbReference type="Gene3D" id="1.10.645.10">
    <property type="entry name" value="Cytochrome-c3 Hydrogenase, chain B"/>
    <property type="match status" value="1"/>
</dbReference>
<evidence type="ECO:0000313" key="4">
    <source>
        <dbReference type="Proteomes" id="UP000640489"/>
    </source>
</evidence>
<dbReference type="PANTHER" id="PTHR43600">
    <property type="entry name" value="COENZYME F420 HYDROGENASE, SUBUNIT ALPHA"/>
    <property type="match status" value="1"/>
</dbReference>
<keyword evidence="2" id="KW-0533">Nickel</keyword>
<dbReference type="GO" id="GO:0008901">
    <property type="term" value="F:ferredoxin hydrogenase activity"/>
    <property type="evidence" value="ECO:0007669"/>
    <property type="project" value="InterPro"/>
</dbReference>
<proteinExistence type="predicted"/>
<keyword evidence="2" id="KW-0408">Iron</keyword>
<accession>A0A930VFQ2</accession>
<name>A0A930VFQ2_9ACTN</name>
<dbReference type="InterPro" id="IPR001501">
    <property type="entry name" value="Ni-dep_hyd_lsu"/>
</dbReference>
<feature type="binding site" evidence="2">
    <location>
        <position position="421"/>
    </location>
    <ligand>
        <name>Ni(2+)</name>
        <dbReference type="ChEBI" id="CHEBI:49786"/>
    </ligand>
</feature>
<dbReference type="EMBL" id="JADKPN010000003">
    <property type="protein sequence ID" value="MBF4763135.1"/>
    <property type="molecule type" value="Genomic_DNA"/>
</dbReference>
<gene>
    <name evidence="3" type="ORF">ISU07_08350</name>
</gene>
<comment type="cofactor">
    <cofactor evidence="2">
        <name>Ni(2+)</name>
        <dbReference type="ChEBI" id="CHEBI:49786"/>
    </cofactor>
</comment>
<keyword evidence="2" id="KW-0460">Magnesium</keyword>
<feature type="binding site" evidence="2">
    <location>
        <position position="69"/>
    </location>
    <ligand>
        <name>Ni(2+)</name>
        <dbReference type="ChEBI" id="CHEBI:49786"/>
    </ligand>
</feature>
<dbReference type="SUPFAM" id="SSF56762">
    <property type="entry name" value="HydB/Nqo4-like"/>
    <property type="match status" value="1"/>
</dbReference>
<protein>
    <submittedName>
        <fullName evidence="3">Ni/Fe hydrogenase subunit alpha</fullName>
    </submittedName>
</protein>
<feature type="binding site" evidence="2">
    <location>
        <position position="50"/>
    </location>
    <ligand>
        <name>Mg(2+)</name>
        <dbReference type="ChEBI" id="CHEBI:18420"/>
    </ligand>
</feature>
<comment type="caution">
    <text evidence="3">The sequence shown here is derived from an EMBL/GenBank/DDBJ whole genome shotgun (WGS) entry which is preliminary data.</text>
</comment>
<dbReference type="InterPro" id="IPR018194">
    <property type="entry name" value="Ni-dep_hyd_lsu_Ni_BS"/>
</dbReference>
<dbReference type="PROSITE" id="PS00508">
    <property type="entry name" value="NI_HGENASE_L_2"/>
    <property type="match status" value="1"/>
</dbReference>
<dbReference type="Proteomes" id="UP000640489">
    <property type="component" value="Unassembled WGS sequence"/>
</dbReference>
<evidence type="ECO:0000256" key="2">
    <source>
        <dbReference type="PIRSR" id="PIRSR601501-1"/>
    </source>
</evidence>
<evidence type="ECO:0000313" key="3">
    <source>
        <dbReference type="EMBL" id="MBF4763135.1"/>
    </source>
</evidence>
<dbReference type="PANTHER" id="PTHR43600:SF4">
    <property type="entry name" value="CYTOSOLIC NIFE-HYDROGENASE, ALPHA SUBUNIT"/>
    <property type="match status" value="1"/>
</dbReference>
<comment type="cofactor">
    <cofactor evidence="2">
        <name>Fe cation</name>
        <dbReference type="ChEBI" id="CHEBI:24875"/>
    </cofactor>
</comment>
<evidence type="ECO:0000256" key="1">
    <source>
        <dbReference type="ARBA" id="ARBA00023002"/>
    </source>
</evidence>
<dbReference type="InterPro" id="IPR029014">
    <property type="entry name" value="NiFe-Hase_large"/>
</dbReference>
<reference evidence="3" key="1">
    <citation type="submission" date="2020-11" db="EMBL/GenBank/DDBJ databases">
        <title>Nocardioides sp. nov., isolated from Soil of Cynanchum wilfordii Hemsley rhizosphere.</title>
        <authorList>
            <person name="Lee J.-S."/>
            <person name="Suh M.K."/>
            <person name="Kim J.-S."/>
        </authorList>
    </citation>
    <scope>NUCLEOTIDE SEQUENCE</scope>
    <source>
        <strain evidence="3">KCTC 19275</strain>
    </source>
</reference>
<feature type="binding site" evidence="2">
    <location>
        <position position="377"/>
    </location>
    <ligand>
        <name>Mg(2+)</name>
        <dbReference type="ChEBI" id="CHEBI:18420"/>
    </ligand>
</feature>
<keyword evidence="4" id="KW-1185">Reference proteome</keyword>
<dbReference type="AlphaFoldDB" id="A0A930VFQ2"/>
<organism evidence="3 4">
    <name type="scientific">Nocardioides islandensis</name>
    <dbReference type="NCBI Taxonomy" id="433663"/>
    <lineage>
        <taxon>Bacteria</taxon>
        <taxon>Bacillati</taxon>
        <taxon>Actinomycetota</taxon>
        <taxon>Actinomycetes</taxon>
        <taxon>Propionibacteriales</taxon>
        <taxon>Nocardioidaceae</taxon>
        <taxon>Nocardioides</taxon>
    </lineage>
</organism>
<feature type="binding site" evidence="2">
    <location>
        <position position="427"/>
    </location>
    <ligand>
        <name>Mg(2+)</name>
        <dbReference type="ChEBI" id="CHEBI:18420"/>
    </ligand>
</feature>
<dbReference type="GO" id="GO:0016151">
    <property type="term" value="F:nickel cation binding"/>
    <property type="evidence" value="ECO:0007669"/>
    <property type="project" value="InterPro"/>
</dbReference>
<keyword evidence="2" id="KW-0479">Metal-binding</keyword>
<dbReference type="RefSeq" id="WP_194706310.1">
    <property type="nucleotide sequence ID" value="NZ_JADKPN010000003.1"/>
</dbReference>
<feature type="binding site" evidence="2">
    <location>
        <position position="72"/>
    </location>
    <ligand>
        <name>Ni(2+)</name>
        <dbReference type="ChEBI" id="CHEBI:49786"/>
    </ligand>
</feature>
<keyword evidence="1" id="KW-0560">Oxidoreductase</keyword>
<feature type="binding site" evidence="2">
    <location>
        <position position="424"/>
    </location>
    <ligand>
        <name>Fe cation</name>
        <dbReference type="ChEBI" id="CHEBI:24875"/>
    </ligand>
</feature>
<feature type="binding site" evidence="2">
    <location>
        <position position="72"/>
    </location>
    <ligand>
        <name>Fe cation</name>
        <dbReference type="ChEBI" id="CHEBI:24875"/>
    </ligand>
</feature>